<reference evidence="8 9" key="1">
    <citation type="submission" date="2020-08" db="EMBL/GenBank/DDBJ databases">
        <title>The isolate Caproiciproducens sp. 7D4C2 produces n-caproate at mildly acidic conditions from hexoses: genome and rBOX comparison with related strains and chain-elongating bacteria.</title>
        <authorList>
            <person name="Esquivel-Elizondo S."/>
            <person name="Bagci C."/>
            <person name="Temovska M."/>
            <person name="Jeon B.S."/>
            <person name="Bessarab I."/>
            <person name="Williams R.B.H."/>
            <person name="Huson D.H."/>
            <person name="Angenent L.T."/>
        </authorList>
    </citation>
    <scope>NUCLEOTIDE SEQUENCE [LARGE SCALE GENOMIC DNA]</scope>
    <source>
        <strain evidence="8 9">7D4C2</strain>
    </source>
</reference>
<dbReference type="PANTHER" id="PTHR35936">
    <property type="entry name" value="MEMBRANE-BOUND LYTIC MUREIN TRANSGLYCOSYLASE F"/>
    <property type="match status" value="1"/>
</dbReference>
<keyword evidence="3 6" id="KW-0732">Signal</keyword>
<evidence type="ECO:0000259" key="7">
    <source>
        <dbReference type="SMART" id="SM00062"/>
    </source>
</evidence>
<dbReference type="AlphaFoldDB" id="A0A7G8TCA2"/>
<dbReference type="InterPro" id="IPR018313">
    <property type="entry name" value="SBP_3_CS"/>
</dbReference>
<dbReference type="EMBL" id="CP060286">
    <property type="protein sequence ID" value="QNK41243.1"/>
    <property type="molecule type" value="Genomic_DNA"/>
</dbReference>
<dbReference type="Proteomes" id="UP000515909">
    <property type="component" value="Chromosome"/>
</dbReference>
<evidence type="ECO:0000256" key="5">
    <source>
        <dbReference type="SAM" id="MobiDB-lite"/>
    </source>
</evidence>
<dbReference type="PANTHER" id="PTHR35936:SF17">
    <property type="entry name" value="ARGININE-BINDING EXTRACELLULAR PROTEIN ARTP"/>
    <property type="match status" value="1"/>
</dbReference>
<dbReference type="Pfam" id="PF00497">
    <property type="entry name" value="SBP_bac_3"/>
    <property type="match status" value="1"/>
</dbReference>
<dbReference type="KEGG" id="cfem:HCR03_02760"/>
<sequence length="286" mass="30186">MKKAKRFAALVLAIAMSASLAACSQSSSSSSEAASGASAGTSSSAKTASSASSSGAVKTITDGTLTMSTNAVFEPFEYRDNGKIVGIDVDIANKVAEKLGLALKINDVDFDSLTMELQTNKCDFVAAGWSIKPDRLKNVDFSDVYYNASQAIIVSKGSSVKAPADLNGKTVGVQQGTTGDTYCTNEDGKSAVKVGSVKRYNKGSDAILDLINGRIDAVVIDDFPATKYVEKNSDKIVKLNDALTNEQYAIGVKKGNKALLDEINSVLKDMKSSGELDKIVEKYKKD</sequence>
<evidence type="ECO:0000256" key="4">
    <source>
        <dbReference type="RuleBase" id="RU003744"/>
    </source>
</evidence>
<gene>
    <name evidence="8" type="ORF">HCR03_02760</name>
</gene>
<organism evidence="8 9">
    <name type="scientific">Caproicibacter fermentans</name>
    <dbReference type="NCBI Taxonomy" id="2576756"/>
    <lineage>
        <taxon>Bacteria</taxon>
        <taxon>Bacillati</taxon>
        <taxon>Bacillota</taxon>
        <taxon>Clostridia</taxon>
        <taxon>Eubacteriales</taxon>
        <taxon>Acutalibacteraceae</taxon>
        <taxon>Caproicibacter</taxon>
    </lineage>
</organism>
<dbReference type="PROSITE" id="PS51257">
    <property type="entry name" value="PROKAR_LIPOPROTEIN"/>
    <property type="match status" value="1"/>
</dbReference>
<dbReference type="PROSITE" id="PS01039">
    <property type="entry name" value="SBP_BACTERIAL_3"/>
    <property type="match status" value="1"/>
</dbReference>
<dbReference type="SUPFAM" id="SSF53850">
    <property type="entry name" value="Periplasmic binding protein-like II"/>
    <property type="match status" value="1"/>
</dbReference>
<evidence type="ECO:0000256" key="2">
    <source>
        <dbReference type="ARBA" id="ARBA00010333"/>
    </source>
</evidence>
<dbReference type="InterPro" id="IPR001638">
    <property type="entry name" value="Solute-binding_3/MltF_N"/>
</dbReference>
<name>A0A7G8TCA2_9FIRM</name>
<evidence type="ECO:0000256" key="3">
    <source>
        <dbReference type="ARBA" id="ARBA00022729"/>
    </source>
</evidence>
<evidence type="ECO:0000256" key="6">
    <source>
        <dbReference type="SAM" id="SignalP"/>
    </source>
</evidence>
<feature type="signal peptide" evidence="6">
    <location>
        <begin position="1"/>
        <end position="21"/>
    </location>
</feature>
<evidence type="ECO:0000313" key="9">
    <source>
        <dbReference type="Proteomes" id="UP000515909"/>
    </source>
</evidence>
<comment type="similarity">
    <text evidence="2 4">Belongs to the bacterial solute-binding protein 3 family.</text>
</comment>
<dbReference type="SMART" id="SM00062">
    <property type="entry name" value="PBPb"/>
    <property type="match status" value="1"/>
</dbReference>
<dbReference type="GO" id="GO:0030313">
    <property type="term" value="C:cell envelope"/>
    <property type="evidence" value="ECO:0007669"/>
    <property type="project" value="UniProtKB-SubCell"/>
</dbReference>
<dbReference type="Gene3D" id="3.40.190.10">
    <property type="entry name" value="Periplasmic binding protein-like II"/>
    <property type="match status" value="2"/>
</dbReference>
<proteinExistence type="inferred from homology"/>
<evidence type="ECO:0000313" key="8">
    <source>
        <dbReference type="EMBL" id="QNK41243.1"/>
    </source>
</evidence>
<evidence type="ECO:0000256" key="1">
    <source>
        <dbReference type="ARBA" id="ARBA00004196"/>
    </source>
</evidence>
<accession>A0A7G8TCA2</accession>
<feature type="domain" description="Solute-binding protein family 3/N-terminal" evidence="7">
    <location>
        <begin position="64"/>
        <end position="286"/>
    </location>
</feature>
<comment type="subcellular location">
    <subcellularLocation>
        <location evidence="1">Cell envelope</location>
    </subcellularLocation>
</comment>
<protein>
    <submittedName>
        <fullName evidence="8">Transporter substrate-binding domain-containing protein</fullName>
    </submittedName>
</protein>
<feature type="chain" id="PRO_5038348826" evidence="6">
    <location>
        <begin position="22"/>
        <end position="286"/>
    </location>
</feature>
<dbReference type="RefSeq" id="WP_187036588.1">
    <property type="nucleotide sequence ID" value="NZ_CP060286.1"/>
</dbReference>
<feature type="region of interest" description="Disordered" evidence="5">
    <location>
        <begin position="28"/>
        <end position="49"/>
    </location>
</feature>